<dbReference type="AlphaFoldDB" id="A0A9J6D654"/>
<proteinExistence type="predicted"/>
<evidence type="ECO:0000256" key="5">
    <source>
        <dbReference type="ARBA" id="ARBA00022840"/>
    </source>
</evidence>
<dbReference type="GO" id="GO:0043065">
    <property type="term" value="P:positive regulation of apoptotic process"/>
    <property type="evidence" value="ECO:0007669"/>
    <property type="project" value="TreeGrafter"/>
</dbReference>
<dbReference type="GO" id="GO:0035556">
    <property type="term" value="P:intracellular signal transduction"/>
    <property type="evidence" value="ECO:0007669"/>
    <property type="project" value="TreeGrafter"/>
</dbReference>
<comment type="caution">
    <text evidence="6">The sequence shown here is derived from an EMBL/GenBank/DDBJ whole genome shotgun (WGS) entry which is preliminary data.</text>
</comment>
<evidence type="ECO:0000256" key="4">
    <source>
        <dbReference type="ARBA" id="ARBA00022777"/>
    </source>
</evidence>
<dbReference type="PANTHER" id="PTHR24342">
    <property type="entry name" value="SERINE/THREONINE-PROTEIN KINASE 17"/>
    <property type="match status" value="1"/>
</dbReference>
<evidence type="ECO:0008006" key="8">
    <source>
        <dbReference type="Google" id="ProtNLM"/>
    </source>
</evidence>
<protein>
    <recommendedName>
        <fullName evidence="8">Protein kinase domain-containing protein</fullName>
    </recommendedName>
</protein>
<sequence>MGTGEDNGGKFSVCNTMVARRGGGSNSGRGVNQHVMSAAVALPSQLRSTGCGRCPVAKLSGARRSRWSLGVLTYVLLSGHSPFGGDTKQETFCNITNGNLDFPEDLFGDVSNSAKDFIGRLIVRDASIRFYHDVDDDDDNDLIQPPPLPLSPPPKISSPCKTILVDRTNGTIASPLAKKPQTSTLQINVPPRFKRHRTQSATSVTTTERRGVSIHRVQEVESVMVELDGLSLNRKRLNFTDEIIVDERVGIVY</sequence>
<dbReference type="EMBL" id="JABSTU010000011">
    <property type="protein sequence ID" value="KAH8009564.1"/>
    <property type="molecule type" value="Genomic_DNA"/>
</dbReference>
<reference evidence="6" key="1">
    <citation type="journal article" date="2020" name="Cell">
        <title>Large-Scale Comparative Analyses of Tick Genomes Elucidate Their Genetic Diversity and Vector Capacities.</title>
        <authorList>
            <consortium name="Tick Genome and Microbiome Consortium (TIGMIC)"/>
            <person name="Jia N."/>
            <person name="Wang J."/>
            <person name="Shi W."/>
            <person name="Du L."/>
            <person name="Sun Y."/>
            <person name="Zhan W."/>
            <person name="Jiang J.F."/>
            <person name="Wang Q."/>
            <person name="Zhang B."/>
            <person name="Ji P."/>
            <person name="Bell-Sakyi L."/>
            <person name="Cui X.M."/>
            <person name="Yuan T.T."/>
            <person name="Jiang B.G."/>
            <person name="Yang W.F."/>
            <person name="Lam T.T."/>
            <person name="Chang Q.C."/>
            <person name="Ding S.J."/>
            <person name="Wang X.J."/>
            <person name="Zhu J.G."/>
            <person name="Ruan X.D."/>
            <person name="Zhao L."/>
            <person name="Wei J.T."/>
            <person name="Ye R.Z."/>
            <person name="Que T.C."/>
            <person name="Du C.H."/>
            <person name="Zhou Y.H."/>
            <person name="Cheng J.X."/>
            <person name="Dai P.F."/>
            <person name="Guo W.B."/>
            <person name="Han X.H."/>
            <person name="Huang E.J."/>
            <person name="Li L.F."/>
            <person name="Wei W."/>
            <person name="Gao Y.C."/>
            <person name="Liu J.Z."/>
            <person name="Shao H.Z."/>
            <person name="Wang X."/>
            <person name="Wang C.C."/>
            <person name="Yang T.C."/>
            <person name="Huo Q.B."/>
            <person name="Li W."/>
            <person name="Chen H.Y."/>
            <person name="Chen S.E."/>
            <person name="Zhou L.G."/>
            <person name="Ni X.B."/>
            <person name="Tian J.H."/>
            <person name="Sheng Y."/>
            <person name="Liu T."/>
            <person name="Pan Y.S."/>
            <person name="Xia L.Y."/>
            <person name="Li J."/>
            <person name="Zhao F."/>
            <person name="Cao W.C."/>
        </authorList>
    </citation>
    <scope>NUCLEOTIDE SEQUENCE</scope>
    <source>
        <strain evidence="6">Rmic-2018</strain>
    </source>
</reference>
<dbReference type="InterPro" id="IPR011009">
    <property type="entry name" value="Kinase-like_dom_sf"/>
</dbReference>
<gene>
    <name evidence="6" type="ORF">HPB51_018257</name>
</gene>
<dbReference type="VEuPathDB" id="VectorBase:LOC119178656"/>
<dbReference type="Proteomes" id="UP000821866">
    <property type="component" value="Chromosome 9"/>
</dbReference>
<organism evidence="6 7">
    <name type="scientific">Rhipicephalus microplus</name>
    <name type="common">Cattle tick</name>
    <name type="synonym">Boophilus microplus</name>
    <dbReference type="NCBI Taxonomy" id="6941"/>
    <lineage>
        <taxon>Eukaryota</taxon>
        <taxon>Metazoa</taxon>
        <taxon>Ecdysozoa</taxon>
        <taxon>Arthropoda</taxon>
        <taxon>Chelicerata</taxon>
        <taxon>Arachnida</taxon>
        <taxon>Acari</taxon>
        <taxon>Parasitiformes</taxon>
        <taxon>Ixodida</taxon>
        <taxon>Ixodoidea</taxon>
        <taxon>Ixodidae</taxon>
        <taxon>Rhipicephalinae</taxon>
        <taxon>Rhipicephalus</taxon>
        <taxon>Boophilus</taxon>
    </lineage>
</organism>
<keyword evidence="2" id="KW-0808">Transferase</keyword>
<dbReference type="GO" id="GO:0005524">
    <property type="term" value="F:ATP binding"/>
    <property type="evidence" value="ECO:0007669"/>
    <property type="project" value="UniProtKB-KW"/>
</dbReference>
<keyword evidence="1" id="KW-0723">Serine/threonine-protein kinase</keyword>
<dbReference type="GO" id="GO:0004674">
    <property type="term" value="F:protein serine/threonine kinase activity"/>
    <property type="evidence" value="ECO:0007669"/>
    <property type="project" value="UniProtKB-KW"/>
</dbReference>
<keyword evidence="5" id="KW-0067">ATP-binding</keyword>
<dbReference type="PANTHER" id="PTHR24342:SF12">
    <property type="entry name" value="DEATH-ASSOCIATED PROTEIN KINASE RELATED"/>
    <property type="match status" value="1"/>
</dbReference>
<dbReference type="Gene3D" id="1.10.510.10">
    <property type="entry name" value="Transferase(Phosphotransferase) domain 1"/>
    <property type="match status" value="1"/>
</dbReference>
<evidence type="ECO:0000256" key="1">
    <source>
        <dbReference type="ARBA" id="ARBA00022527"/>
    </source>
</evidence>
<evidence type="ECO:0000313" key="6">
    <source>
        <dbReference type="EMBL" id="KAH8009564.1"/>
    </source>
</evidence>
<name>A0A9J6D654_RHIMP</name>
<dbReference type="SUPFAM" id="SSF56112">
    <property type="entry name" value="Protein kinase-like (PK-like)"/>
    <property type="match status" value="1"/>
</dbReference>
<evidence type="ECO:0000256" key="3">
    <source>
        <dbReference type="ARBA" id="ARBA00022741"/>
    </source>
</evidence>
<keyword evidence="4" id="KW-0418">Kinase</keyword>
<keyword evidence="3" id="KW-0547">Nucleotide-binding</keyword>
<evidence type="ECO:0000256" key="2">
    <source>
        <dbReference type="ARBA" id="ARBA00022679"/>
    </source>
</evidence>
<keyword evidence="7" id="KW-1185">Reference proteome</keyword>
<dbReference type="GO" id="GO:0005634">
    <property type="term" value="C:nucleus"/>
    <property type="evidence" value="ECO:0007669"/>
    <property type="project" value="TreeGrafter"/>
</dbReference>
<evidence type="ECO:0000313" key="7">
    <source>
        <dbReference type="Proteomes" id="UP000821866"/>
    </source>
</evidence>
<accession>A0A9J6D654</accession>
<reference evidence="6" key="2">
    <citation type="submission" date="2021-09" db="EMBL/GenBank/DDBJ databases">
        <authorList>
            <person name="Jia N."/>
            <person name="Wang J."/>
            <person name="Shi W."/>
            <person name="Du L."/>
            <person name="Sun Y."/>
            <person name="Zhan W."/>
            <person name="Jiang J."/>
            <person name="Wang Q."/>
            <person name="Zhang B."/>
            <person name="Ji P."/>
            <person name="Sakyi L.B."/>
            <person name="Cui X."/>
            <person name="Yuan T."/>
            <person name="Jiang B."/>
            <person name="Yang W."/>
            <person name="Lam T.T.-Y."/>
            <person name="Chang Q."/>
            <person name="Ding S."/>
            <person name="Wang X."/>
            <person name="Zhu J."/>
            <person name="Ruan X."/>
            <person name="Zhao L."/>
            <person name="Wei J."/>
            <person name="Que T."/>
            <person name="Du C."/>
            <person name="Cheng J."/>
            <person name="Dai P."/>
            <person name="Han X."/>
            <person name="Huang E."/>
            <person name="Gao Y."/>
            <person name="Liu J."/>
            <person name="Shao H."/>
            <person name="Ye R."/>
            <person name="Li L."/>
            <person name="Wei W."/>
            <person name="Wang X."/>
            <person name="Wang C."/>
            <person name="Huo Q."/>
            <person name="Li W."/>
            <person name="Guo W."/>
            <person name="Chen H."/>
            <person name="Chen S."/>
            <person name="Zhou L."/>
            <person name="Zhou L."/>
            <person name="Ni X."/>
            <person name="Tian J."/>
            <person name="Zhou Y."/>
            <person name="Sheng Y."/>
            <person name="Liu T."/>
            <person name="Pan Y."/>
            <person name="Xia L."/>
            <person name="Li J."/>
            <person name="Zhao F."/>
            <person name="Cao W."/>
        </authorList>
    </citation>
    <scope>NUCLEOTIDE SEQUENCE</scope>
    <source>
        <strain evidence="6">Rmic-2018</strain>
        <tissue evidence="6">Larvae</tissue>
    </source>
</reference>